<dbReference type="Proteomes" id="UP000503251">
    <property type="component" value="Chromosome"/>
</dbReference>
<reference evidence="2 3" key="1">
    <citation type="submission" date="2019-04" db="EMBL/GenBank/DDBJ databases">
        <title>Isolation and culture of sulfate reducing bacteria from the cold seep of the South China Sea.</title>
        <authorList>
            <person name="Sun C."/>
            <person name="Liu R."/>
        </authorList>
    </citation>
    <scope>NUCLEOTIDE SEQUENCE [LARGE SCALE GENOMIC DNA]</scope>
    <source>
        <strain evidence="2 3">CS1</strain>
    </source>
</reference>
<dbReference type="PANTHER" id="PTHR36180:SF2">
    <property type="entry name" value="BRO FAMILY PROTEIN"/>
    <property type="match status" value="1"/>
</dbReference>
<dbReference type="SMART" id="SM01040">
    <property type="entry name" value="Bro-N"/>
    <property type="match status" value="1"/>
</dbReference>
<gene>
    <name evidence="2" type="ORF">E8L03_15320</name>
</gene>
<feature type="domain" description="Bro-N" evidence="1">
    <location>
        <begin position="1"/>
        <end position="105"/>
    </location>
</feature>
<name>A0ABX6NHV8_9BACT</name>
<proteinExistence type="predicted"/>
<organism evidence="2 3">
    <name type="scientific">Oceanidesulfovibrio marinus</name>
    <dbReference type="NCBI Taxonomy" id="370038"/>
    <lineage>
        <taxon>Bacteria</taxon>
        <taxon>Pseudomonadati</taxon>
        <taxon>Thermodesulfobacteriota</taxon>
        <taxon>Desulfovibrionia</taxon>
        <taxon>Desulfovibrionales</taxon>
        <taxon>Desulfovibrionaceae</taxon>
        <taxon>Oceanidesulfovibrio</taxon>
    </lineage>
</organism>
<dbReference type="PANTHER" id="PTHR36180">
    <property type="entry name" value="DNA-BINDING PROTEIN-RELATED-RELATED"/>
    <property type="match status" value="1"/>
</dbReference>
<accession>A0ABX6NHV8</accession>
<sequence>MSDIMPFDFDGNAVRVVMHGAAPWFVAKDVCNCLEVIWKGSDTTGPLDDDEKGVRVVYTPGGRQDMLCISESGLYALIFASRKPEAKRFRKWVTSEVLPAIRTTGRYDAPGLRIPDDQRPSLRLKPILRSQAMRAAVQTAKLSGGAEEDVKRLFEEFCGLFAARPGRPELGSGYPLPGSFDLVEEFAAEELTVVEIDPDRPTPREAKTQAKDLYAMFCAWCQDRGVPKHDVPTHNAFGRALKHMPGVERATPKNKVFYNLVARA</sequence>
<dbReference type="InterPro" id="IPR003497">
    <property type="entry name" value="BRO_N_domain"/>
</dbReference>
<evidence type="ECO:0000313" key="3">
    <source>
        <dbReference type="Proteomes" id="UP000503251"/>
    </source>
</evidence>
<dbReference type="Pfam" id="PF02498">
    <property type="entry name" value="Bro-N"/>
    <property type="match status" value="1"/>
</dbReference>
<dbReference type="RefSeq" id="WP_171267811.1">
    <property type="nucleotide sequence ID" value="NZ_CP039543.1"/>
</dbReference>
<protein>
    <submittedName>
        <fullName evidence="2">BRO-like protein</fullName>
    </submittedName>
</protein>
<evidence type="ECO:0000259" key="1">
    <source>
        <dbReference type="PROSITE" id="PS51750"/>
    </source>
</evidence>
<dbReference type="PROSITE" id="PS51750">
    <property type="entry name" value="BRO_N"/>
    <property type="match status" value="1"/>
</dbReference>
<keyword evidence="3" id="KW-1185">Reference proteome</keyword>
<evidence type="ECO:0000313" key="2">
    <source>
        <dbReference type="EMBL" id="QJT10216.1"/>
    </source>
</evidence>
<dbReference type="EMBL" id="CP039543">
    <property type="protein sequence ID" value="QJT10216.1"/>
    <property type="molecule type" value="Genomic_DNA"/>
</dbReference>